<protein>
    <submittedName>
        <fullName evidence="1">Uncharacterized protein</fullName>
    </submittedName>
</protein>
<reference evidence="1 2" key="1">
    <citation type="submission" date="2019-04" db="EMBL/GenBank/DDBJ databases">
        <title>A reverse ecology approach based on a biological definition of microbial populations.</title>
        <authorList>
            <person name="Arevalo P."/>
            <person name="Vaninsberghe D."/>
            <person name="Elsherbini J."/>
            <person name="Gore J."/>
            <person name="Polz M."/>
        </authorList>
    </citation>
    <scope>NUCLEOTIDE SEQUENCE [LARGE SCALE GENOMIC DNA]</scope>
    <source>
        <strain evidence="1 2">10N.261.46.E4</strain>
    </source>
</reference>
<comment type="caution">
    <text evidence="1">The sequence shown here is derived from an EMBL/GenBank/DDBJ whole genome shotgun (WGS) entry which is preliminary data.</text>
</comment>
<name>A0A4U1YSV5_9VIBR</name>
<accession>A0A4U1YSV5</accession>
<evidence type="ECO:0000313" key="2">
    <source>
        <dbReference type="Proteomes" id="UP000305234"/>
    </source>
</evidence>
<proteinExistence type="predicted"/>
<sequence>MGLVLPIPQISLAKEYLGETMTVTANAGPSVDINKAPATMSVIDVQEQRKYHLILLLLKLN</sequence>
<organism evidence="1 2">
    <name type="scientific">Vibrio kanaloae</name>
    <dbReference type="NCBI Taxonomy" id="170673"/>
    <lineage>
        <taxon>Bacteria</taxon>
        <taxon>Pseudomonadati</taxon>
        <taxon>Pseudomonadota</taxon>
        <taxon>Gammaproteobacteria</taxon>
        <taxon>Vibrionales</taxon>
        <taxon>Vibrionaceae</taxon>
        <taxon>Vibrio</taxon>
    </lineage>
</organism>
<dbReference type="EMBL" id="SYUW01000046">
    <property type="protein sequence ID" value="TKF24393.1"/>
    <property type="molecule type" value="Genomic_DNA"/>
</dbReference>
<dbReference type="AlphaFoldDB" id="A0A4U1YSV5"/>
<evidence type="ECO:0000313" key="1">
    <source>
        <dbReference type="EMBL" id="TKF24393.1"/>
    </source>
</evidence>
<dbReference type="Proteomes" id="UP000305234">
    <property type="component" value="Unassembled WGS sequence"/>
</dbReference>
<gene>
    <name evidence="1" type="ORF">FCV52_16480</name>
</gene>